<dbReference type="RefSeq" id="WP_114405321.1">
    <property type="nucleotide sequence ID" value="NZ_QOWE01000005.1"/>
</dbReference>
<dbReference type="AlphaFoldDB" id="A0A368JS43"/>
<name>A0A368JS43_9BACT</name>
<keyword evidence="2" id="KW-1185">Reference proteome</keyword>
<sequence>MTPLLKSSLLTLALVLTFVVGWELYWRSQNLGLSYNDDESLWAHTRKEIYRSSPSRPVIIGSSRVKFDLDLATWEATTGEKPIQLALAGTAPRPLLTDLANDPKFKGTLIIGVTEVLFFAPDGSFPEREATKRVNFYPKWSLSQQISFHINRVLEPWLYFLDEERLALRPLLTDLPIPPRPGTWGGPKFPKEFSIIQSDRQEVMTDAMVADTAIQHQVQAVWVDIGAHSPKQTMPDAMVTGIMNSVKKSVDQIRARGGQVVFVRMPSDGPFYEAEKMSHPREKYWDRLLAHTRTPGIYFADYPALSKYRCPEWSHLAPKDAVTFTQDFIPILKQKTGWPITIRSTPKPALTASLPPHP</sequence>
<accession>A0A368JS43</accession>
<gene>
    <name evidence="1" type="ORF">DUE52_07260</name>
</gene>
<evidence type="ECO:0000313" key="1">
    <source>
        <dbReference type="EMBL" id="RCR70155.1"/>
    </source>
</evidence>
<organism evidence="1 2">
    <name type="scientific">Larkinella punicea</name>
    <dbReference type="NCBI Taxonomy" id="2315727"/>
    <lineage>
        <taxon>Bacteria</taxon>
        <taxon>Pseudomonadati</taxon>
        <taxon>Bacteroidota</taxon>
        <taxon>Cytophagia</taxon>
        <taxon>Cytophagales</taxon>
        <taxon>Spirosomataceae</taxon>
        <taxon>Larkinella</taxon>
    </lineage>
</organism>
<dbReference type="OrthoDB" id="581689at2"/>
<proteinExistence type="predicted"/>
<protein>
    <submittedName>
        <fullName evidence="1">Uncharacterized protein</fullName>
    </submittedName>
</protein>
<evidence type="ECO:0000313" key="2">
    <source>
        <dbReference type="Proteomes" id="UP000253383"/>
    </source>
</evidence>
<dbReference type="EMBL" id="QOWE01000005">
    <property type="protein sequence ID" value="RCR70155.1"/>
    <property type="molecule type" value="Genomic_DNA"/>
</dbReference>
<reference evidence="1 2" key="1">
    <citation type="submission" date="2018-07" db="EMBL/GenBank/DDBJ databases">
        <title>Genome analysis of Larkinella rosea.</title>
        <authorList>
            <person name="Zhou Z."/>
            <person name="Wang G."/>
        </authorList>
    </citation>
    <scope>NUCLEOTIDE SEQUENCE [LARGE SCALE GENOMIC DNA]</scope>
    <source>
        <strain evidence="2">zzj9</strain>
    </source>
</reference>
<comment type="caution">
    <text evidence="1">The sequence shown here is derived from an EMBL/GenBank/DDBJ whole genome shotgun (WGS) entry which is preliminary data.</text>
</comment>
<dbReference type="Proteomes" id="UP000253383">
    <property type="component" value="Unassembled WGS sequence"/>
</dbReference>